<gene>
    <name evidence="3" type="ORF">ADH67_10225</name>
</gene>
<reference evidence="4" key="1">
    <citation type="submission" date="2017-05" db="EMBL/GenBank/DDBJ databases">
        <title>Improved OligoMM genomes.</title>
        <authorList>
            <person name="Garzetti D."/>
        </authorList>
    </citation>
    <scope>NUCLEOTIDE SEQUENCE [LARGE SCALE GENOMIC DNA]</scope>
    <source>
        <strain evidence="4">YL45</strain>
    </source>
</reference>
<organism evidence="3 4">
    <name type="scientific">Turicimonas muris</name>
    <dbReference type="NCBI Taxonomy" id="1796652"/>
    <lineage>
        <taxon>Bacteria</taxon>
        <taxon>Pseudomonadati</taxon>
        <taxon>Pseudomonadota</taxon>
        <taxon>Betaproteobacteria</taxon>
        <taxon>Burkholderiales</taxon>
        <taxon>Sutterellaceae</taxon>
        <taxon>Turicimonas</taxon>
    </lineage>
</organism>
<protein>
    <recommendedName>
        <fullName evidence="5">Periplasmic heavy metal sensor</fullName>
    </recommendedName>
</protein>
<evidence type="ECO:0000313" key="4">
    <source>
        <dbReference type="Proteomes" id="UP000214610"/>
    </source>
</evidence>
<evidence type="ECO:0000256" key="1">
    <source>
        <dbReference type="SAM" id="MobiDB-lite"/>
    </source>
</evidence>
<comment type="caution">
    <text evidence="3">The sequence shown here is derived from an EMBL/GenBank/DDBJ whole genome shotgun (WGS) entry which is preliminary data.</text>
</comment>
<feature type="chain" id="PRO_5012443596" description="Periplasmic heavy metal sensor" evidence="2">
    <location>
        <begin position="45"/>
        <end position="226"/>
    </location>
</feature>
<dbReference type="InterPro" id="IPR012899">
    <property type="entry name" value="LTXXQ"/>
</dbReference>
<name>A0A227KEE2_9BURK</name>
<dbReference type="Pfam" id="PF07813">
    <property type="entry name" value="LTXXQ"/>
    <property type="match status" value="1"/>
</dbReference>
<keyword evidence="2" id="KW-0732">Signal</keyword>
<feature type="compositionally biased region" description="Basic residues" evidence="1">
    <location>
        <begin position="188"/>
        <end position="206"/>
    </location>
</feature>
<sequence>MRGARSSIPPIIQSKETMMNKASQLLLKGSLIGSLALLATAASAQWVPGPGCGMGMMGPGPNCGAPCYGTYNGAPCYFGQGNQMRGPAVGYQDRKLYLLGSLNLNDSQKPAWNNYSAAIDALHAQRNANQQAPGWQLSQEQRLEARVARLQQQLEATQNLIKARAELVKVLTPEQVKVLEALESKSHFRGHRGPRHHGFAPQRHHGFGPQGFGPQGAPAPMPKAPV</sequence>
<feature type="region of interest" description="Disordered" evidence="1">
    <location>
        <begin position="188"/>
        <end position="226"/>
    </location>
</feature>
<feature type="signal peptide" evidence="2">
    <location>
        <begin position="1"/>
        <end position="44"/>
    </location>
</feature>
<dbReference type="AlphaFoldDB" id="A0A227KEE2"/>
<feature type="compositionally biased region" description="Pro residues" evidence="1">
    <location>
        <begin position="217"/>
        <end position="226"/>
    </location>
</feature>
<evidence type="ECO:0008006" key="5">
    <source>
        <dbReference type="Google" id="ProtNLM"/>
    </source>
</evidence>
<accession>A0A227KEE2</accession>
<dbReference type="GO" id="GO:0042597">
    <property type="term" value="C:periplasmic space"/>
    <property type="evidence" value="ECO:0007669"/>
    <property type="project" value="InterPro"/>
</dbReference>
<dbReference type="EMBL" id="NHMP01000007">
    <property type="protein sequence ID" value="OXE45790.1"/>
    <property type="molecule type" value="Genomic_DNA"/>
</dbReference>
<dbReference type="Proteomes" id="UP000214610">
    <property type="component" value="Unassembled WGS sequence"/>
</dbReference>
<evidence type="ECO:0000313" key="3">
    <source>
        <dbReference type="EMBL" id="OXE45790.1"/>
    </source>
</evidence>
<keyword evidence="4" id="KW-1185">Reference proteome</keyword>
<evidence type="ECO:0000256" key="2">
    <source>
        <dbReference type="SAM" id="SignalP"/>
    </source>
</evidence>
<proteinExistence type="predicted"/>